<dbReference type="PATRIC" id="fig|667014.3.peg.4"/>
<reference evidence="1 2" key="2">
    <citation type="journal article" date="2012" name="Stand. Genomic Sci.">
        <title>Complete genome sequence of the thermophilic sulfate-reducing ocean bacterium Thermodesulfatator indicus type strain (CIR29812(T)).</title>
        <authorList>
            <person name="Anderson I."/>
            <person name="Saunders E."/>
            <person name="Lapidus A."/>
            <person name="Nolan M."/>
            <person name="Lucas S."/>
            <person name="Tice H."/>
            <person name="Del Rio T.G."/>
            <person name="Cheng J.F."/>
            <person name="Han C."/>
            <person name="Tapia R."/>
            <person name="Goodwin L.A."/>
            <person name="Pitluck S."/>
            <person name="Liolios K."/>
            <person name="Mavromatis K."/>
            <person name="Pagani I."/>
            <person name="Ivanova N."/>
            <person name="Mikhailova N."/>
            <person name="Pati A."/>
            <person name="Chen A."/>
            <person name="Palaniappan K."/>
            <person name="Land M."/>
            <person name="Hauser L."/>
            <person name="Jeffries C.D."/>
            <person name="Chang Y.J."/>
            <person name="Brambilla E.M."/>
            <person name="Rohde M."/>
            <person name="Spring S."/>
            <person name="Goker M."/>
            <person name="Detter J.C."/>
            <person name="Woyke T."/>
            <person name="Bristow J."/>
            <person name="Eisen J.A."/>
            <person name="Markowitz V."/>
            <person name="Hugenholtz P."/>
            <person name="Kyrpides N.C."/>
            <person name="Klenk H.P."/>
        </authorList>
    </citation>
    <scope>NUCLEOTIDE SEQUENCE [LARGE SCALE GENOMIC DNA]</scope>
    <source>
        <strain evidence="2">DSM 15286 / JCM 11887 / CIR29812</strain>
    </source>
</reference>
<dbReference type="InterPro" id="IPR007487">
    <property type="entry name" value="ABC_transpt-TYRBP-like"/>
</dbReference>
<sequence>MVKKRQLIITIIAIIIFLSKNTHADIIIISSSKIYYKQAIELFLKELEAKKIETSKVEIVYDNFKNFYIKDDSFIISLGGDLTKKILRKNYKKIFFFMTADADLYDLSLKINNSKSDKKISGIFYLPEIKKRLEVLKEIFNSNIIISILHSKSSLFYAKKIKSEADKLGIKVILIEANKENFTTKIEEAFSKGNIFWMIPDESIYNQTTIKLILISAVKKGIPVISFSPVFIDIGAFMSYQIDINDYIKEAAETFLKCYQKDICEIKFTKNFKIIINKNLAKFWNIKIKLKSNFFILK</sequence>
<name>F8A7X4_THEID</name>
<reference evidence="2" key="1">
    <citation type="submission" date="2011-04" db="EMBL/GenBank/DDBJ databases">
        <title>The complete genome of Thermodesulfatator indicus DSM 15286.</title>
        <authorList>
            <person name="Lucas S."/>
            <person name="Copeland A."/>
            <person name="Lapidus A."/>
            <person name="Bruce D."/>
            <person name="Goodwin L."/>
            <person name="Pitluck S."/>
            <person name="Peters L."/>
            <person name="Kyrpides N."/>
            <person name="Mavromatis K."/>
            <person name="Pagani I."/>
            <person name="Ivanova N."/>
            <person name="Saunders L."/>
            <person name="Detter J.C."/>
            <person name="Tapia R."/>
            <person name="Han C."/>
            <person name="Land M."/>
            <person name="Hauser L."/>
            <person name="Markowitz V."/>
            <person name="Cheng J.-F."/>
            <person name="Hugenholtz P."/>
            <person name="Woyke T."/>
            <person name="Wu D."/>
            <person name="Spring S."/>
            <person name="Schroeder M."/>
            <person name="Brambilla E."/>
            <person name="Klenk H.-P."/>
            <person name="Eisen J.A."/>
        </authorList>
    </citation>
    <scope>NUCLEOTIDE SEQUENCE [LARGE SCALE GENOMIC DNA]</scope>
    <source>
        <strain evidence="2">DSM 15286 / JCM 11887 / CIR29812</strain>
    </source>
</reference>
<evidence type="ECO:0008006" key="3">
    <source>
        <dbReference type="Google" id="ProtNLM"/>
    </source>
</evidence>
<protein>
    <recommendedName>
        <fullName evidence="3">ABC transporter substrate binding protein</fullName>
    </recommendedName>
</protein>
<gene>
    <name evidence="1" type="ordered locus">Thein_0004</name>
</gene>
<accession>F8A7X4</accession>
<evidence type="ECO:0000313" key="1">
    <source>
        <dbReference type="EMBL" id="AEH43890.1"/>
    </source>
</evidence>
<dbReference type="EMBL" id="CP002683">
    <property type="protein sequence ID" value="AEH43890.1"/>
    <property type="molecule type" value="Genomic_DNA"/>
</dbReference>
<dbReference type="RefSeq" id="WP_013906637.1">
    <property type="nucleotide sequence ID" value="NC_015681.1"/>
</dbReference>
<dbReference type="STRING" id="667014.Thein_0004"/>
<dbReference type="PANTHER" id="PTHR35271">
    <property type="entry name" value="ABC TRANSPORTER, SUBSTRATE-BINDING LIPOPROTEIN-RELATED"/>
    <property type="match status" value="1"/>
</dbReference>
<dbReference type="PaxDb" id="667014-Thein_0004"/>
<dbReference type="AlphaFoldDB" id="F8A7X4"/>
<dbReference type="Proteomes" id="UP000006793">
    <property type="component" value="Chromosome"/>
</dbReference>
<dbReference type="Pfam" id="PF04392">
    <property type="entry name" value="ABC_sub_bind"/>
    <property type="match status" value="1"/>
</dbReference>
<dbReference type="HOGENOM" id="CLU_058196_4_2_0"/>
<proteinExistence type="predicted"/>
<evidence type="ECO:0000313" key="2">
    <source>
        <dbReference type="Proteomes" id="UP000006793"/>
    </source>
</evidence>
<dbReference type="Gene3D" id="3.40.50.2300">
    <property type="match status" value="2"/>
</dbReference>
<dbReference type="InParanoid" id="F8A7X4"/>
<organism evidence="1 2">
    <name type="scientific">Thermodesulfatator indicus (strain DSM 15286 / JCM 11887 / CIR29812)</name>
    <dbReference type="NCBI Taxonomy" id="667014"/>
    <lineage>
        <taxon>Bacteria</taxon>
        <taxon>Pseudomonadati</taxon>
        <taxon>Thermodesulfobacteriota</taxon>
        <taxon>Thermodesulfobacteria</taxon>
        <taxon>Thermodesulfobacteriales</taxon>
        <taxon>Thermodesulfatatoraceae</taxon>
        <taxon>Thermodesulfatator</taxon>
    </lineage>
</organism>
<dbReference type="PANTHER" id="PTHR35271:SF1">
    <property type="entry name" value="ABC TRANSPORTER, SUBSTRATE-BINDING LIPOPROTEIN"/>
    <property type="match status" value="1"/>
</dbReference>
<keyword evidence="2" id="KW-1185">Reference proteome</keyword>
<dbReference type="OrthoDB" id="9797175at2"/>
<dbReference type="eggNOG" id="COG2984">
    <property type="taxonomic scope" value="Bacteria"/>
</dbReference>
<dbReference type="KEGG" id="tid:Thein_0004"/>